<sequence length="224" mass="25436">MKKILPLALLLAAHAAHADDHDPIRKIMSCDESFFRQLASLQAQHPKQITAVNGGIAQLKMDKPVNNALAMEEAMPGSSKGSKEFARTGNFSPVSLSPQWTLTQYNESHSKFNKQWIEGVGEVYSWTFHVESKKNMSYQDIAKLDGNIKWNKCEDRSCLFFQQPINGKWQAVKAGQLVDKPYLQRMIFQDDKNKFSISCTLRDEGKVLPAGMIKTRRSDWVLNF</sequence>
<organism evidence="2 4">
    <name type="scientific">Chromobacterium violaceum</name>
    <dbReference type="NCBI Taxonomy" id="536"/>
    <lineage>
        <taxon>Bacteria</taxon>
        <taxon>Pseudomonadati</taxon>
        <taxon>Pseudomonadota</taxon>
        <taxon>Betaproteobacteria</taxon>
        <taxon>Neisseriales</taxon>
        <taxon>Chromobacteriaceae</taxon>
        <taxon>Chromobacterium</taxon>
    </lineage>
</organism>
<keyword evidence="1" id="KW-0732">Signal</keyword>
<evidence type="ECO:0000313" key="4">
    <source>
        <dbReference type="Proteomes" id="UP000196342"/>
    </source>
</evidence>
<dbReference type="AlphaFoldDB" id="A0A202BB92"/>
<evidence type="ECO:0000313" key="3">
    <source>
        <dbReference type="EMBL" id="VEB41052.1"/>
    </source>
</evidence>
<dbReference type="Proteomes" id="UP000196342">
    <property type="component" value="Unassembled WGS sequence"/>
</dbReference>
<gene>
    <name evidence="2" type="ORF">CBW21_09385</name>
    <name evidence="3" type="ORF">NCTC9695_01466</name>
</gene>
<reference evidence="3 5" key="2">
    <citation type="submission" date="2018-12" db="EMBL/GenBank/DDBJ databases">
        <authorList>
            <consortium name="Pathogen Informatics"/>
        </authorList>
    </citation>
    <scope>NUCLEOTIDE SEQUENCE [LARGE SCALE GENOMIC DNA]</scope>
    <source>
        <strain evidence="3 5">NCTC9695</strain>
    </source>
</reference>
<dbReference type="EMBL" id="LR134182">
    <property type="protein sequence ID" value="VEB41052.1"/>
    <property type="molecule type" value="Genomic_DNA"/>
</dbReference>
<keyword evidence="4" id="KW-1185">Reference proteome</keyword>
<evidence type="ECO:0000313" key="2">
    <source>
        <dbReference type="EMBL" id="OVE48748.1"/>
    </source>
</evidence>
<dbReference type="Proteomes" id="UP000275777">
    <property type="component" value="Chromosome"/>
</dbReference>
<proteinExistence type="predicted"/>
<dbReference type="EMBL" id="NHOO01000006">
    <property type="protein sequence ID" value="OVE48748.1"/>
    <property type="molecule type" value="Genomic_DNA"/>
</dbReference>
<feature type="chain" id="PRO_5044063674" evidence="1">
    <location>
        <begin position="19"/>
        <end position="224"/>
    </location>
</feature>
<feature type="signal peptide" evidence="1">
    <location>
        <begin position="1"/>
        <end position="18"/>
    </location>
</feature>
<protein>
    <submittedName>
        <fullName evidence="2">Uncharacterized protein</fullName>
    </submittedName>
</protein>
<name>A0A202BB92_CHRVL</name>
<reference evidence="2 4" key="1">
    <citation type="submission" date="2017-05" db="EMBL/GenBank/DDBJ databases">
        <title>Chromobacterium violaceum GHPS1 isolated from Hydrocarbon polluted soil in French Guiana display an awesome secondary metabolite arsenal and a battery of drug and heavy-metal-resistance and detoxification of xenobiotics proteins.</title>
        <authorList>
            <person name="Belbahri L."/>
        </authorList>
    </citation>
    <scope>NUCLEOTIDE SEQUENCE [LARGE SCALE GENOMIC DNA]</scope>
    <source>
        <strain evidence="2 4">GHPS1</strain>
    </source>
</reference>
<evidence type="ECO:0000313" key="5">
    <source>
        <dbReference type="Proteomes" id="UP000275777"/>
    </source>
</evidence>
<accession>A0A202BB92</accession>
<evidence type="ECO:0000256" key="1">
    <source>
        <dbReference type="SAM" id="SignalP"/>
    </source>
</evidence>